<dbReference type="AlphaFoldDB" id="A0A8C9CHB4"/>
<dbReference type="GO" id="GO:0055085">
    <property type="term" value="P:transmembrane transport"/>
    <property type="evidence" value="ECO:0007669"/>
    <property type="project" value="InterPro"/>
</dbReference>
<dbReference type="GO" id="GO:0005524">
    <property type="term" value="F:ATP binding"/>
    <property type="evidence" value="ECO:0007669"/>
    <property type="project" value="UniProtKB-KW"/>
</dbReference>
<evidence type="ECO:0000256" key="4">
    <source>
        <dbReference type="ARBA" id="ARBA00022692"/>
    </source>
</evidence>
<feature type="repeat" description="Solcar" evidence="14">
    <location>
        <begin position="32"/>
        <end position="118"/>
    </location>
</feature>
<organism evidence="17 18">
    <name type="scientific">Phocoena sinus</name>
    <name type="common">Vaquita</name>
    <dbReference type="NCBI Taxonomy" id="42100"/>
    <lineage>
        <taxon>Eukaryota</taxon>
        <taxon>Metazoa</taxon>
        <taxon>Chordata</taxon>
        <taxon>Craniata</taxon>
        <taxon>Vertebrata</taxon>
        <taxon>Euteleostomi</taxon>
        <taxon>Mammalia</taxon>
        <taxon>Eutheria</taxon>
        <taxon>Laurasiatheria</taxon>
        <taxon>Artiodactyla</taxon>
        <taxon>Whippomorpha</taxon>
        <taxon>Cetacea</taxon>
        <taxon>Odontoceti</taxon>
        <taxon>Phocoenidae</taxon>
        <taxon>Phocoena</taxon>
    </lineage>
</organism>
<keyword evidence="4 14" id="KW-0812">Transmembrane</keyword>
<name>A0A8C9CHB4_PHOSS</name>
<dbReference type="PRINTS" id="PR00926">
    <property type="entry name" value="MITOCARRIER"/>
</dbReference>
<dbReference type="PROSITE" id="PS50920">
    <property type="entry name" value="SOLCAR"/>
    <property type="match status" value="2"/>
</dbReference>
<keyword evidence="9" id="KW-0378">Hydrolase</keyword>
<keyword evidence="8" id="KW-0999">Mitochondrion inner membrane</keyword>
<evidence type="ECO:0000259" key="16">
    <source>
        <dbReference type="Pfam" id="PF08696"/>
    </source>
</evidence>
<dbReference type="Proteomes" id="UP000694554">
    <property type="component" value="Chromosome 16"/>
</dbReference>
<reference evidence="17" key="1">
    <citation type="submission" date="2019-08" db="EMBL/GenBank/DDBJ databases">
        <title>Phocoena sinus (Vaquita) genome, mPhoSin1, primary haplotype.</title>
        <authorList>
            <person name="Morin P."/>
            <person name="Mountcastle J."/>
            <person name="Fungtammasan C."/>
            <person name="Rhie A."/>
            <person name="Rojas-Bracho L."/>
            <person name="Smith C.R."/>
            <person name="Taylor B.L."/>
            <person name="Gulland F.M.D."/>
            <person name="Musser W."/>
            <person name="Houck M."/>
            <person name="Haase B."/>
            <person name="Paez S."/>
            <person name="Howe K."/>
            <person name="Torrance J."/>
            <person name="Formenti G."/>
            <person name="Phillippy A."/>
            <person name="Ryder O."/>
            <person name="Jarvis E.D."/>
            <person name="Fedrigo O."/>
        </authorList>
    </citation>
    <scope>NUCLEOTIDE SEQUENCE [LARGE SCALE GENOMIC DNA]</scope>
</reference>
<evidence type="ECO:0000256" key="8">
    <source>
        <dbReference type="ARBA" id="ARBA00022792"/>
    </source>
</evidence>
<dbReference type="PANTHER" id="PTHR24089">
    <property type="entry name" value="SOLUTE CARRIER FAMILY 25"/>
    <property type="match status" value="1"/>
</dbReference>
<evidence type="ECO:0000256" key="12">
    <source>
        <dbReference type="ARBA" id="ARBA00023128"/>
    </source>
</evidence>
<keyword evidence="7" id="KW-0547">Nucleotide-binding</keyword>
<dbReference type="GO" id="GO:0016787">
    <property type="term" value="F:hydrolase activity"/>
    <property type="evidence" value="ECO:0007669"/>
    <property type="project" value="UniProtKB-KW"/>
</dbReference>
<dbReference type="SUPFAM" id="SSF103506">
    <property type="entry name" value="Mitochondrial carrier"/>
    <property type="match status" value="1"/>
</dbReference>
<comment type="similarity">
    <text evidence="2 15">Belongs to the mitochondrial carrier (TC 2.A.29) family.</text>
</comment>
<keyword evidence="12" id="KW-0496">Mitochondrion</keyword>
<dbReference type="InterPro" id="IPR023395">
    <property type="entry name" value="MCP_dom_sf"/>
</dbReference>
<keyword evidence="18" id="KW-1185">Reference proteome</keyword>
<evidence type="ECO:0000313" key="18">
    <source>
        <dbReference type="Proteomes" id="UP000694554"/>
    </source>
</evidence>
<sequence>MAAAAAALAAAEPTPAMPQAAGAGGPAARRDFYWLRSFLAGGIAGCCAKTTVAPLDRVKVLLQAHNHHYKHLGVFSTLRAVPQKEGYLGLYKGNGAMMIRIFPYGAIQFMAFEHYKTLITTKLGVSGHVHRLMAGSMAGMTAVICTYPLDMVRVRLAFQVKGEHTYTGIIHAFKTIYAKEGGFLGFYRGLMPTILGMAPYAGVSFFTFGTLKSVGLSHAPTLLGRPSSDNPNVLVLKTHINLLCGGVAGAIAQTISYPFDVTRRRMQLGTVLPEFEKCLCSVPVEPGDIIHLEGDCISNTWIIDEDFGYLILYPDMLISGTSIASSIRCMRRAVLSETFKVNSINSQCFHRVLRIHRALLHSYLILPTIL</sequence>
<evidence type="ECO:0000256" key="10">
    <source>
        <dbReference type="ARBA" id="ARBA00022806"/>
    </source>
</evidence>
<evidence type="ECO:0000256" key="11">
    <source>
        <dbReference type="ARBA" id="ARBA00022840"/>
    </source>
</evidence>
<comment type="subcellular location">
    <subcellularLocation>
        <location evidence="1">Mitochondrion inner membrane</location>
        <topology evidence="1">Multi-pass membrane protein</topology>
    </subcellularLocation>
</comment>
<feature type="domain" description="DNA replication factor Dna2 N-terminal" evidence="16">
    <location>
        <begin position="280"/>
        <end position="345"/>
    </location>
</feature>
<dbReference type="InterPro" id="IPR014808">
    <property type="entry name" value="DNA_replication_fac_Dna2_N"/>
</dbReference>
<gene>
    <name evidence="17" type="primary">DNA2</name>
</gene>
<evidence type="ECO:0000256" key="9">
    <source>
        <dbReference type="ARBA" id="ARBA00022801"/>
    </source>
</evidence>
<dbReference type="Gene3D" id="1.50.40.10">
    <property type="entry name" value="Mitochondrial carrier domain"/>
    <property type="match status" value="1"/>
</dbReference>
<reference evidence="17" key="3">
    <citation type="submission" date="2025-09" db="UniProtKB">
        <authorList>
            <consortium name="Ensembl"/>
        </authorList>
    </citation>
    <scope>IDENTIFICATION</scope>
</reference>
<keyword evidence="10" id="KW-0347">Helicase</keyword>
<feature type="repeat" description="Solcar" evidence="14">
    <location>
        <begin position="126"/>
        <end position="214"/>
    </location>
</feature>
<dbReference type="GO" id="GO:0046872">
    <property type="term" value="F:metal ion binding"/>
    <property type="evidence" value="ECO:0007669"/>
    <property type="project" value="UniProtKB-KW"/>
</dbReference>
<dbReference type="GO" id="GO:0004386">
    <property type="term" value="F:helicase activity"/>
    <property type="evidence" value="ECO:0007669"/>
    <property type="project" value="UniProtKB-KW"/>
</dbReference>
<keyword evidence="11" id="KW-0067">ATP-binding</keyword>
<evidence type="ECO:0000256" key="6">
    <source>
        <dbReference type="ARBA" id="ARBA00022737"/>
    </source>
</evidence>
<evidence type="ECO:0000256" key="14">
    <source>
        <dbReference type="PROSITE-ProRule" id="PRU00282"/>
    </source>
</evidence>
<evidence type="ECO:0000256" key="2">
    <source>
        <dbReference type="ARBA" id="ARBA00006375"/>
    </source>
</evidence>
<keyword evidence="13 14" id="KW-0472">Membrane</keyword>
<keyword evidence="3 15" id="KW-0813">Transport</keyword>
<reference evidence="17" key="2">
    <citation type="submission" date="2025-08" db="UniProtKB">
        <authorList>
            <consortium name="Ensembl"/>
        </authorList>
    </citation>
    <scope>IDENTIFICATION</scope>
</reference>
<evidence type="ECO:0000313" key="17">
    <source>
        <dbReference type="Ensembl" id="ENSPSNP00000025122.1"/>
    </source>
</evidence>
<dbReference type="GO" id="GO:0005743">
    <property type="term" value="C:mitochondrial inner membrane"/>
    <property type="evidence" value="ECO:0007669"/>
    <property type="project" value="UniProtKB-SubCell"/>
</dbReference>
<keyword evidence="5" id="KW-0479">Metal-binding</keyword>
<dbReference type="Ensembl" id="ENSPSNT00000028243.1">
    <property type="protein sequence ID" value="ENSPSNP00000025122.1"/>
    <property type="gene ID" value="ENSPSNG00000018291.1"/>
</dbReference>
<dbReference type="InterPro" id="IPR018108">
    <property type="entry name" value="MCP_transmembrane"/>
</dbReference>
<evidence type="ECO:0000256" key="7">
    <source>
        <dbReference type="ARBA" id="ARBA00022741"/>
    </source>
</evidence>
<evidence type="ECO:0000256" key="5">
    <source>
        <dbReference type="ARBA" id="ARBA00022723"/>
    </source>
</evidence>
<accession>A0A8C9CHB4</accession>
<keyword evidence="6" id="KW-0677">Repeat</keyword>
<dbReference type="Pfam" id="PF00153">
    <property type="entry name" value="Mito_carr"/>
    <property type="match status" value="3"/>
</dbReference>
<proteinExistence type="inferred from homology"/>
<protein>
    <submittedName>
        <fullName evidence="17">DNA replication helicase/nuclease 2</fullName>
    </submittedName>
</protein>
<dbReference type="PRINTS" id="PR00928">
    <property type="entry name" value="GRAVESDC"/>
</dbReference>
<evidence type="ECO:0000256" key="3">
    <source>
        <dbReference type="ARBA" id="ARBA00022448"/>
    </source>
</evidence>
<evidence type="ECO:0000256" key="1">
    <source>
        <dbReference type="ARBA" id="ARBA00004448"/>
    </source>
</evidence>
<dbReference type="InterPro" id="IPR002067">
    <property type="entry name" value="MCP"/>
</dbReference>
<evidence type="ECO:0000256" key="15">
    <source>
        <dbReference type="RuleBase" id="RU000488"/>
    </source>
</evidence>
<dbReference type="GeneTree" id="ENSGT00780000122010"/>
<dbReference type="Pfam" id="PF08696">
    <property type="entry name" value="Dna2"/>
    <property type="match status" value="1"/>
</dbReference>
<dbReference type="InterPro" id="IPR002167">
    <property type="entry name" value="GDC-like"/>
</dbReference>
<evidence type="ECO:0000256" key="13">
    <source>
        <dbReference type="ARBA" id="ARBA00023136"/>
    </source>
</evidence>